<keyword evidence="6 12" id="KW-0406">Ion transport</keyword>
<dbReference type="InterPro" id="IPR002146">
    <property type="entry name" value="ATP_synth_b/b'su_bac/chlpt"/>
</dbReference>
<keyword evidence="4 12" id="KW-0375">Hydrogen ion transport</keyword>
<dbReference type="Proteomes" id="UP001061361">
    <property type="component" value="Chromosome"/>
</dbReference>
<proteinExistence type="inferred from homology"/>
<evidence type="ECO:0000256" key="2">
    <source>
        <dbReference type="ARBA" id="ARBA00022547"/>
    </source>
</evidence>
<keyword evidence="7" id="KW-0472">Membrane</keyword>
<keyword evidence="15" id="KW-1185">Reference proteome</keyword>
<evidence type="ECO:0000313" key="15">
    <source>
        <dbReference type="Proteomes" id="UP001061361"/>
    </source>
</evidence>
<evidence type="ECO:0000313" key="14">
    <source>
        <dbReference type="EMBL" id="BDQ34478.1"/>
    </source>
</evidence>
<reference evidence="14" key="1">
    <citation type="submission" date="2022-08" db="EMBL/GenBank/DDBJ databases">
        <title>Genome Sequence of the sulphate-reducing bacterium, Pseudodesulfovibrio portus JCM14722.</title>
        <authorList>
            <person name="Kondo R."/>
            <person name="Kataoka T."/>
        </authorList>
    </citation>
    <scope>NUCLEOTIDE SEQUENCE</scope>
    <source>
        <strain evidence="14">JCM 14722</strain>
    </source>
</reference>
<evidence type="ECO:0000256" key="6">
    <source>
        <dbReference type="ARBA" id="ARBA00023065"/>
    </source>
</evidence>
<comment type="subcellular location">
    <subcellularLocation>
        <location evidence="11">Endomembrane system</location>
        <topology evidence="11">Single-pass membrane protein</topology>
    </subcellularLocation>
</comment>
<evidence type="ECO:0000256" key="11">
    <source>
        <dbReference type="ARBA" id="ARBA00037847"/>
    </source>
</evidence>
<keyword evidence="8" id="KW-0066">ATP synthesis</keyword>
<evidence type="ECO:0000256" key="13">
    <source>
        <dbReference type="SAM" id="Coils"/>
    </source>
</evidence>
<organism evidence="14 15">
    <name type="scientific">Pseudodesulfovibrio portus</name>
    <dbReference type="NCBI Taxonomy" id="231439"/>
    <lineage>
        <taxon>Bacteria</taxon>
        <taxon>Pseudomonadati</taxon>
        <taxon>Thermodesulfobacteriota</taxon>
        <taxon>Desulfovibrionia</taxon>
        <taxon>Desulfovibrionales</taxon>
        <taxon>Desulfovibrionaceae</taxon>
    </lineage>
</organism>
<evidence type="ECO:0000256" key="8">
    <source>
        <dbReference type="ARBA" id="ARBA00023310"/>
    </source>
</evidence>
<comment type="function">
    <text evidence="10">Component of the F(0) channel, it forms part of the peripheral stalk, linking F(1) to F(0). The b'-subunit is a diverged and duplicated form of b found in plants and photosynthetic bacteria.</text>
</comment>
<comment type="similarity">
    <text evidence="12">Belongs to the ATPase B chain family.</text>
</comment>
<dbReference type="EMBL" id="AP026708">
    <property type="protein sequence ID" value="BDQ34478.1"/>
    <property type="molecule type" value="Genomic_DNA"/>
</dbReference>
<feature type="coiled-coil region" evidence="13">
    <location>
        <begin position="12"/>
        <end position="39"/>
    </location>
</feature>
<gene>
    <name evidence="14" type="ORF">JCM14722_20200</name>
</gene>
<keyword evidence="5" id="KW-1133">Transmembrane helix</keyword>
<dbReference type="InterPro" id="IPR028987">
    <property type="entry name" value="ATP_synth_B-like_membr_sf"/>
</dbReference>
<evidence type="ECO:0000256" key="7">
    <source>
        <dbReference type="ARBA" id="ARBA00023136"/>
    </source>
</evidence>
<comment type="function">
    <text evidence="9">F(1)F(0) ATP synthase produces ATP from ADP in the presence of a proton or sodium gradient. F-type ATPases consist of two structural domains, F(1) containing the extramembraneous catalytic core and F(0) containing the membrane proton channel, linked together by a central stalk and a peripheral stalk. During catalysis, ATP synthesis in the catalytic domain of F(1) is coupled via a rotary mechanism of the central stalk subunits to proton translocation.</text>
</comment>
<evidence type="ECO:0000256" key="5">
    <source>
        <dbReference type="ARBA" id="ARBA00022989"/>
    </source>
</evidence>
<dbReference type="Pfam" id="PF00430">
    <property type="entry name" value="ATP-synt_B"/>
    <property type="match status" value="1"/>
</dbReference>
<keyword evidence="13" id="KW-0175">Coiled coil</keyword>
<evidence type="ECO:0000256" key="9">
    <source>
        <dbReference type="ARBA" id="ARBA00025198"/>
    </source>
</evidence>
<evidence type="ECO:0000256" key="10">
    <source>
        <dbReference type="ARBA" id="ARBA00025614"/>
    </source>
</evidence>
<dbReference type="SUPFAM" id="SSF81573">
    <property type="entry name" value="F1F0 ATP synthase subunit B, membrane domain"/>
    <property type="match status" value="1"/>
</dbReference>
<name>A0ABM8ASK8_9BACT</name>
<evidence type="ECO:0000256" key="4">
    <source>
        <dbReference type="ARBA" id="ARBA00022781"/>
    </source>
</evidence>
<evidence type="ECO:0000256" key="1">
    <source>
        <dbReference type="ARBA" id="ARBA00022448"/>
    </source>
</evidence>
<evidence type="ECO:0000256" key="3">
    <source>
        <dbReference type="ARBA" id="ARBA00022692"/>
    </source>
</evidence>
<dbReference type="CDD" id="cd06503">
    <property type="entry name" value="ATP-synt_Fo_b"/>
    <property type="match status" value="1"/>
</dbReference>
<protein>
    <submittedName>
        <fullName evidence="14">Uncharacterized protein</fullName>
    </submittedName>
</protein>
<keyword evidence="2 12" id="KW-0138">CF(0)</keyword>
<evidence type="ECO:0000256" key="12">
    <source>
        <dbReference type="RuleBase" id="RU003848"/>
    </source>
</evidence>
<sequence length="100" mass="10641">MDDQLEKIEGFNTGAADKVADYEAQLAEARKEANGIRNAAKDEGVAEEHALMSVAGKEASGTIQAARTEIQSQVKSAMDQLTKDVDKYAEQATGKILGQA</sequence>
<keyword evidence="1 12" id="KW-0813">Transport</keyword>
<keyword evidence="3 12" id="KW-0812">Transmembrane</keyword>
<accession>A0ABM8ASK8</accession>